<dbReference type="Pfam" id="PF25852">
    <property type="entry name" value="DUF6242_C"/>
    <property type="match status" value="1"/>
</dbReference>
<evidence type="ECO:0000313" key="4">
    <source>
        <dbReference type="EMBL" id="NPE24491.1"/>
    </source>
</evidence>
<comment type="caution">
    <text evidence="4">The sequence shown here is derived from an EMBL/GenBank/DDBJ whole genome shotgun (WGS) entry which is preliminary data.</text>
</comment>
<dbReference type="Gene3D" id="2.130.10.10">
    <property type="entry name" value="YVTN repeat-like/Quinoprotein amine dehydrogenase"/>
    <property type="match status" value="1"/>
</dbReference>
<evidence type="ECO:0000313" key="5">
    <source>
        <dbReference type="Proteomes" id="UP000820977"/>
    </source>
</evidence>
<dbReference type="InterPro" id="IPR058667">
    <property type="entry name" value="DUF6242_C"/>
</dbReference>
<evidence type="ECO:0000259" key="3">
    <source>
        <dbReference type="Pfam" id="PF25852"/>
    </source>
</evidence>
<feature type="chain" id="PRO_5045185704" description="Exo-alpha-sialidase" evidence="1">
    <location>
        <begin position="20"/>
        <end position="478"/>
    </location>
</feature>
<keyword evidence="1" id="KW-0732">Signal</keyword>
<dbReference type="SUPFAM" id="SSF110296">
    <property type="entry name" value="Oligoxyloglucan reducing end-specific cellobiohydrolase"/>
    <property type="match status" value="1"/>
</dbReference>
<dbReference type="InterPro" id="IPR046209">
    <property type="entry name" value="DUF6242_N"/>
</dbReference>
<feature type="domain" description="DUF6242" evidence="3">
    <location>
        <begin position="160"/>
        <end position="467"/>
    </location>
</feature>
<keyword evidence="5" id="KW-1185">Reference proteome</keyword>
<organism evidence="4 5">
    <name type="scientific">Xylanibacter caecicola</name>
    <dbReference type="NCBI Taxonomy" id="2736294"/>
    <lineage>
        <taxon>Bacteria</taxon>
        <taxon>Pseudomonadati</taxon>
        <taxon>Bacteroidota</taxon>
        <taxon>Bacteroidia</taxon>
        <taxon>Bacteroidales</taxon>
        <taxon>Prevotellaceae</taxon>
        <taxon>Xylanibacter</taxon>
    </lineage>
</organism>
<proteinExistence type="predicted"/>
<dbReference type="InterPro" id="IPR015943">
    <property type="entry name" value="WD40/YVTN_repeat-like_dom_sf"/>
</dbReference>
<accession>A0ABX2AZC4</accession>
<gene>
    <name evidence="4" type="ORF">HPS54_02965</name>
</gene>
<feature type="domain" description="DUF6242" evidence="2">
    <location>
        <begin position="41"/>
        <end position="153"/>
    </location>
</feature>
<dbReference type="Proteomes" id="UP000820977">
    <property type="component" value="Unassembled WGS sequence"/>
</dbReference>
<name>A0ABX2AZC4_9BACT</name>
<dbReference type="RefSeq" id="WP_172343989.1">
    <property type="nucleotide sequence ID" value="NZ_CASYYZ010000005.1"/>
</dbReference>
<sequence>MKRILLPFVILFSVIFLCASCLDDGNETEFIFADDTAISAFSLGTLNRHTTVKSSTGEDSAVVVTVTGSKYKFYIDQVKREIYNADSLPVGTDNKHVICEITSKNSGVIVIKDIDSDTLRYYNSSDSIDFSEPREISVFDMAGTGKRTYKVSVNVHKEYADTVYWNLMCTEPSLARLTAMKAVENNGRIFVFGTDGTATHIYHTDAADGHSWRQATPNFNMVIAAADYSNVAVKGGMIYMLCGSQLLKSADADNWEKVSDVAGVARLVGAGSRRLYALDGNGGIVSSDDGVAWTAETLDGDARMLPDRDINFAVLPLRTNAQTERVIMTGNHADMLDATDTTAVVWSKVEEYAPNSENHSWTYYDNVVKKVLPRLENLVMTCYDGRLAAFGGDEMDGGKVKAFAQMYFSPDNGLSWHNDSRFSFPKDFAGSKSSFAFVAGSDNFLWIICGETGQVWRGRLSQLGWANDRTSFTKSPRL</sequence>
<reference evidence="4 5" key="1">
    <citation type="submission" date="2020-05" db="EMBL/GenBank/DDBJ databases">
        <title>Distinct polysaccharide utilization as determinants for interspecies competition between intestinal Prevotella spp.</title>
        <authorList>
            <person name="Galvez E.J.C."/>
            <person name="Iljazovic A."/>
            <person name="Strowig T."/>
        </authorList>
    </citation>
    <scope>NUCLEOTIDE SEQUENCE [LARGE SCALE GENOMIC DNA]</scope>
    <source>
        <strain evidence="4 5">PCHR</strain>
    </source>
</reference>
<feature type="signal peptide" evidence="1">
    <location>
        <begin position="1"/>
        <end position="19"/>
    </location>
</feature>
<evidence type="ECO:0000259" key="2">
    <source>
        <dbReference type="Pfam" id="PF19755"/>
    </source>
</evidence>
<dbReference type="Pfam" id="PF19755">
    <property type="entry name" value="DUF6242"/>
    <property type="match status" value="1"/>
</dbReference>
<evidence type="ECO:0008006" key="6">
    <source>
        <dbReference type="Google" id="ProtNLM"/>
    </source>
</evidence>
<protein>
    <recommendedName>
        <fullName evidence="6">Exo-alpha-sialidase</fullName>
    </recommendedName>
</protein>
<evidence type="ECO:0000256" key="1">
    <source>
        <dbReference type="SAM" id="SignalP"/>
    </source>
</evidence>
<dbReference type="EMBL" id="JABKKJ010000003">
    <property type="protein sequence ID" value="NPE24491.1"/>
    <property type="molecule type" value="Genomic_DNA"/>
</dbReference>